<keyword evidence="2" id="KW-1185">Reference proteome</keyword>
<proteinExistence type="predicted"/>
<name>A0ABD1X5P1_9LAMI</name>
<reference evidence="2" key="1">
    <citation type="submission" date="2024-07" db="EMBL/GenBank/DDBJ databases">
        <title>Two chromosome-level genome assemblies of Korean endemic species Abeliophyllum distichum and Forsythia ovata (Oleaceae).</title>
        <authorList>
            <person name="Jang H."/>
        </authorList>
    </citation>
    <scope>NUCLEOTIDE SEQUENCE [LARGE SCALE GENOMIC DNA]</scope>
</reference>
<protein>
    <submittedName>
        <fullName evidence="1">Uncharacterized protein</fullName>
    </submittedName>
</protein>
<organism evidence="1 2">
    <name type="scientific">Forsythia ovata</name>
    <dbReference type="NCBI Taxonomy" id="205694"/>
    <lineage>
        <taxon>Eukaryota</taxon>
        <taxon>Viridiplantae</taxon>
        <taxon>Streptophyta</taxon>
        <taxon>Embryophyta</taxon>
        <taxon>Tracheophyta</taxon>
        <taxon>Spermatophyta</taxon>
        <taxon>Magnoliopsida</taxon>
        <taxon>eudicotyledons</taxon>
        <taxon>Gunneridae</taxon>
        <taxon>Pentapetalae</taxon>
        <taxon>asterids</taxon>
        <taxon>lamiids</taxon>
        <taxon>Lamiales</taxon>
        <taxon>Oleaceae</taxon>
        <taxon>Forsythieae</taxon>
        <taxon>Forsythia</taxon>
    </lineage>
</organism>
<accession>A0ABD1X5P1</accession>
<dbReference type="AlphaFoldDB" id="A0ABD1X5P1"/>
<evidence type="ECO:0000313" key="2">
    <source>
        <dbReference type="Proteomes" id="UP001604277"/>
    </source>
</evidence>
<evidence type="ECO:0000313" key="1">
    <source>
        <dbReference type="EMBL" id="KAL2556188.1"/>
    </source>
</evidence>
<dbReference type="Proteomes" id="UP001604277">
    <property type="component" value="Unassembled WGS sequence"/>
</dbReference>
<sequence>MLDSNSSSSMSRKLDIIAVLHQWRPADGRNIFSGWQHLAPIQDIISIIYLFSLCQYNRKDSSSVLEFGLKENNYCSMKTTSPPFPSDGPASPGSFTVRSPFLPTFLLALCAVCCCLD</sequence>
<gene>
    <name evidence="1" type="ORF">Fot_00927</name>
</gene>
<dbReference type="EMBL" id="JBFOLJ010000001">
    <property type="protein sequence ID" value="KAL2556188.1"/>
    <property type="molecule type" value="Genomic_DNA"/>
</dbReference>
<comment type="caution">
    <text evidence="1">The sequence shown here is derived from an EMBL/GenBank/DDBJ whole genome shotgun (WGS) entry which is preliminary data.</text>
</comment>